<dbReference type="AlphaFoldDB" id="A0A238LK81"/>
<keyword evidence="1" id="KW-0472">Membrane</keyword>
<keyword evidence="2" id="KW-0732">Signal</keyword>
<keyword evidence="1" id="KW-1133">Transmembrane helix</keyword>
<dbReference type="InterPro" id="IPR022472">
    <property type="entry name" value="VPLPA-CTERM"/>
</dbReference>
<organism evidence="3 4">
    <name type="scientific">Flavimaricola marinus</name>
    <dbReference type="NCBI Taxonomy" id="1819565"/>
    <lineage>
        <taxon>Bacteria</taxon>
        <taxon>Pseudomonadati</taxon>
        <taxon>Pseudomonadota</taxon>
        <taxon>Alphaproteobacteria</taxon>
        <taxon>Rhodobacterales</taxon>
        <taxon>Paracoccaceae</taxon>
        <taxon>Flavimaricola</taxon>
    </lineage>
</organism>
<evidence type="ECO:0000256" key="2">
    <source>
        <dbReference type="SAM" id="SignalP"/>
    </source>
</evidence>
<name>A0A238LK81_9RHOB</name>
<proteinExistence type="predicted"/>
<evidence type="ECO:0000313" key="4">
    <source>
        <dbReference type="Proteomes" id="UP000201613"/>
    </source>
</evidence>
<sequence>MFGFKTLAAAAFVFGTMVAGSAVASTLVYGEVPCQTGGVTLASGVYEDCDGAFLGNDSNLGFEDDINSVFSTTGTWEEVDKAEDSNNWAGDVLTVTSGAGTTGGTFDLDGLTGDVVIVVKAATCFSAYYFTGLTGDTTGSFDTNLAGVRTRESGKDGAACGDEGSVPGVSHLTVYAPIAAVPLPAAGLMLAFGLGGLSIMRRRRRAA</sequence>
<feature type="signal peptide" evidence="2">
    <location>
        <begin position="1"/>
        <end position="24"/>
    </location>
</feature>
<evidence type="ECO:0008006" key="5">
    <source>
        <dbReference type="Google" id="ProtNLM"/>
    </source>
</evidence>
<feature type="transmembrane region" description="Helical" evidence="1">
    <location>
        <begin position="174"/>
        <end position="197"/>
    </location>
</feature>
<evidence type="ECO:0000256" key="1">
    <source>
        <dbReference type="SAM" id="Phobius"/>
    </source>
</evidence>
<dbReference type="NCBIfam" id="TIGR03370">
    <property type="entry name" value="VPLPA-CTERM"/>
    <property type="match status" value="1"/>
</dbReference>
<dbReference type="Proteomes" id="UP000201613">
    <property type="component" value="Unassembled WGS sequence"/>
</dbReference>
<protein>
    <recommendedName>
        <fullName evidence="5">VPLPA-CTERM protein sorting domain protein</fullName>
    </recommendedName>
</protein>
<reference evidence="3 4" key="1">
    <citation type="submission" date="2017-05" db="EMBL/GenBank/DDBJ databases">
        <authorList>
            <person name="Song R."/>
            <person name="Chenine A.L."/>
            <person name="Ruprecht R.M."/>
        </authorList>
    </citation>
    <scope>NUCLEOTIDE SEQUENCE [LARGE SCALE GENOMIC DNA]</scope>
    <source>
        <strain evidence="3 4">CECT 8899</strain>
    </source>
</reference>
<accession>A0A238LK81</accession>
<keyword evidence="4" id="KW-1185">Reference proteome</keyword>
<keyword evidence="1" id="KW-0812">Transmembrane</keyword>
<feature type="chain" id="PRO_5012828045" description="VPLPA-CTERM protein sorting domain protein" evidence="2">
    <location>
        <begin position="25"/>
        <end position="207"/>
    </location>
</feature>
<dbReference type="EMBL" id="FXZK01000008">
    <property type="protein sequence ID" value="SMY09280.1"/>
    <property type="molecule type" value="Genomic_DNA"/>
</dbReference>
<evidence type="ECO:0000313" key="3">
    <source>
        <dbReference type="EMBL" id="SMY09280.1"/>
    </source>
</evidence>
<gene>
    <name evidence="3" type="ORF">LOM8899_03445</name>
</gene>